<feature type="domain" description="Helicase ATP-binding" evidence="5">
    <location>
        <begin position="13"/>
        <end position="63"/>
    </location>
</feature>
<reference evidence="7 8" key="1">
    <citation type="journal article" date="2016" name="DNA Res.">
        <title>The draft genome of MD-2 pineapple using hybrid error correction of long reads.</title>
        <authorList>
            <person name="Redwan R.M."/>
            <person name="Saidin A."/>
            <person name="Kumar S.V."/>
        </authorList>
    </citation>
    <scope>NUCLEOTIDE SEQUENCE [LARGE SCALE GENOMIC DNA]</scope>
    <source>
        <strain evidence="8">cv. MD2</strain>
        <tissue evidence="7">Leaf</tissue>
    </source>
</reference>
<evidence type="ECO:0000256" key="3">
    <source>
        <dbReference type="ARBA" id="ARBA00022806"/>
    </source>
</evidence>
<dbReference type="Gene3D" id="3.40.50.300">
    <property type="entry name" value="P-loop containing nucleotide triphosphate hydrolases"/>
    <property type="match status" value="2"/>
</dbReference>
<name>A0A199UST3_ANACO</name>
<dbReference type="GO" id="GO:0005524">
    <property type="term" value="F:ATP binding"/>
    <property type="evidence" value="ECO:0007669"/>
    <property type="project" value="UniProtKB-KW"/>
</dbReference>
<evidence type="ECO:0000259" key="6">
    <source>
        <dbReference type="PROSITE" id="PS51194"/>
    </source>
</evidence>
<keyword evidence="1" id="KW-0547">Nucleotide-binding</keyword>
<evidence type="ECO:0000256" key="1">
    <source>
        <dbReference type="ARBA" id="ARBA00022741"/>
    </source>
</evidence>
<keyword evidence="3 7" id="KW-0347">Helicase</keyword>
<comment type="caution">
    <text evidence="7">The sequence shown here is derived from an EMBL/GenBank/DDBJ whole genome shotgun (WGS) entry which is preliminary data.</text>
</comment>
<dbReference type="SMART" id="SM00490">
    <property type="entry name" value="HELICc"/>
    <property type="match status" value="1"/>
</dbReference>
<evidence type="ECO:0000259" key="5">
    <source>
        <dbReference type="PROSITE" id="PS51192"/>
    </source>
</evidence>
<sequence length="219" mass="25499">MKEILILSSSMQADKLLSPEFQPSIEQLIRFLPANRQILLFSATFPVTVKDFKDRYLPRPYVINLMDELTLKGITQFYAFVEERQKVHCLNTLFSKLLAKKITELGYSCFYIHAKMLQDHRNRVFHDFRNGACRNLVCTDLFTRGIDIQAVNVVINFDFPKNAETYLHRVGRSGRFGHLGLAVNLITYEDRFNLHRIEQELGTEIKPIPPQIDQAIYCQ</sequence>
<evidence type="ECO:0000313" key="8">
    <source>
        <dbReference type="Proteomes" id="UP000092600"/>
    </source>
</evidence>
<dbReference type="PROSITE" id="PS51194">
    <property type="entry name" value="HELICASE_CTER"/>
    <property type="match status" value="1"/>
</dbReference>
<dbReference type="Proteomes" id="UP000092600">
    <property type="component" value="Unassembled WGS sequence"/>
</dbReference>
<organism evidence="7 8">
    <name type="scientific">Ananas comosus</name>
    <name type="common">Pineapple</name>
    <name type="synonym">Ananas ananas</name>
    <dbReference type="NCBI Taxonomy" id="4615"/>
    <lineage>
        <taxon>Eukaryota</taxon>
        <taxon>Viridiplantae</taxon>
        <taxon>Streptophyta</taxon>
        <taxon>Embryophyta</taxon>
        <taxon>Tracheophyta</taxon>
        <taxon>Spermatophyta</taxon>
        <taxon>Magnoliopsida</taxon>
        <taxon>Liliopsida</taxon>
        <taxon>Poales</taxon>
        <taxon>Bromeliaceae</taxon>
        <taxon>Bromelioideae</taxon>
        <taxon>Ananas</taxon>
    </lineage>
</organism>
<proteinExistence type="predicted"/>
<gene>
    <name evidence="7" type="ORF">ACMD2_24516</name>
</gene>
<dbReference type="STRING" id="4615.A0A199UST3"/>
<dbReference type="PANTHER" id="PTHR47960">
    <property type="entry name" value="DEAD-BOX ATP-DEPENDENT RNA HELICASE 50"/>
    <property type="match status" value="1"/>
</dbReference>
<keyword evidence="2" id="KW-0378">Hydrolase</keyword>
<dbReference type="InterPro" id="IPR027417">
    <property type="entry name" value="P-loop_NTPase"/>
</dbReference>
<keyword evidence="4" id="KW-0067">ATP-binding</keyword>
<dbReference type="AlphaFoldDB" id="A0A199UST3"/>
<protein>
    <submittedName>
        <fullName evidence="7">DEAD-box ATP-dependent RNA helicase 8</fullName>
    </submittedName>
</protein>
<accession>A0A199UST3</accession>
<dbReference type="GO" id="GO:0004386">
    <property type="term" value="F:helicase activity"/>
    <property type="evidence" value="ECO:0007669"/>
    <property type="project" value="UniProtKB-KW"/>
</dbReference>
<evidence type="ECO:0000313" key="7">
    <source>
        <dbReference type="EMBL" id="OAY67685.1"/>
    </source>
</evidence>
<dbReference type="Pfam" id="PF00271">
    <property type="entry name" value="Helicase_C"/>
    <property type="match status" value="1"/>
</dbReference>
<dbReference type="CDD" id="cd18787">
    <property type="entry name" value="SF2_C_DEAD"/>
    <property type="match status" value="1"/>
</dbReference>
<evidence type="ECO:0000256" key="2">
    <source>
        <dbReference type="ARBA" id="ARBA00022801"/>
    </source>
</evidence>
<dbReference type="PROSITE" id="PS51192">
    <property type="entry name" value="HELICASE_ATP_BIND_1"/>
    <property type="match status" value="1"/>
</dbReference>
<dbReference type="GO" id="GO:0016787">
    <property type="term" value="F:hydrolase activity"/>
    <property type="evidence" value="ECO:0007669"/>
    <property type="project" value="UniProtKB-KW"/>
</dbReference>
<evidence type="ECO:0000256" key="4">
    <source>
        <dbReference type="ARBA" id="ARBA00022840"/>
    </source>
</evidence>
<dbReference type="InterPro" id="IPR014001">
    <property type="entry name" value="Helicase_ATP-bd"/>
</dbReference>
<dbReference type="SUPFAM" id="SSF52540">
    <property type="entry name" value="P-loop containing nucleoside triphosphate hydrolases"/>
    <property type="match status" value="1"/>
</dbReference>
<feature type="domain" description="Helicase C-terminal" evidence="6">
    <location>
        <begin position="73"/>
        <end position="216"/>
    </location>
</feature>
<dbReference type="EMBL" id="LSRQ01005399">
    <property type="protein sequence ID" value="OAY67685.1"/>
    <property type="molecule type" value="Genomic_DNA"/>
</dbReference>
<dbReference type="InterPro" id="IPR001650">
    <property type="entry name" value="Helicase_C-like"/>
</dbReference>